<keyword evidence="3" id="KW-1185">Reference proteome</keyword>
<protein>
    <submittedName>
        <fullName evidence="2">Uncharacterized protein</fullName>
    </submittedName>
</protein>
<feature type="compositionally biased region" description="Basic and acidic residues" evidence="1">
    <location>
        <begin position="156"/>
        <end position="174"/>
    </location>
</feature>
<gene>
    <name evidence="2" type="ORF">PVAP13_2KG302302</name>
</gene>
<name>A0A8T0WA61_PANVG</name>
<accession>A0A8T0WA61</accession>
<dbReference type="EMBL" id="CM029039">
    <property type="protein sequence ID" value="KAG2643297.1"/>
    <property type="molecule type" value="Genomic_DNA"/>
</dbReference>
<dbReference type="AlphaFoldDB" id="A0A8T0WA61"/>
<sequence length="194" mass="21008">MYSPSNPHRQARARPTTIDHPLMIRIKGTQSSRIQHLRRGRDPPRQRSAKIGTPGGSSRDKARQYRRAHLLVGGARAGVLRAPLPALGRSSPAASGEDAGGETARGRGAGRARARKPRAEREMRRAQAARVGGRNRRETAAGGGWQVKRRGPRVPAADRHVPGRGRAGEWDAKSHHQPGRPGRIASPVGSSRTR</sequence>
<reference evidence="2" key="1">
    <citation type="submission" date="2020-05" db="EMBL/GenBank/DDBJ databases">
        <title>WGS assembly of Panicum virgatum.</title>
        <authorList>
            <person name="Lovell J.T."/>
            <person name="Jenkins J."/>
            <person name="Shu S."/>
            <person name="Juenger T.E."/>
            <person name="Schmutz J."/>
        </authorList>
    </citation>
    <scope>NUCLEOTIDE SEQUENCE</scope>
    <source>
        <strain evidence="2">AP13</strain>
    </source>
</reference>
<evidence type="ECO:0000313" key="3">
    <source>
        <dbReference type="Proteomes" id="UP000823388"/>
    </source>
</evidence>
<feature type="region of interest" description="Disordered" evidence="1">
    <location>
        <begin position="86"/>
        <end position="194"/>
    </location>
</feature>
<comment type="caution">
    <text evidence="2">The sequence shown here is derived from an EMBL/GenBank/DDBJ whole genome shotgun (WGS) entry which is preliminary data.</text>
</comment>
<organism evidence="2 3">
    <name type="scientific">Panicum virgatum</name>
    <name type="common">Blackwell switchgrass</name>
    <dbReference type="NCBI Taxonomy" id="38727"/>
    <lineage>
        <taxon>Eukaryota</taxon>
        <taxon>Viridiplantae</taxon>
        <taxon>Streptophyta</taxon>
        <taxon>Embryophyta</taxon>
        <taxon>Tracheophyta</taxon>
        <taxon>Spermatophyta</taxon>
        <taxon>Magnoliopsida</taxon>
        <taxon>Liliopsida</taxon>
        <taxon>Poales</taxon>
        <taxon>Poaceae</taxon>
        <taxon>PACMAD clade</taxon>
        <taxon>Panicoideae</taxon>
        <taxon>Panicodae</taxon>
        <taxon>Paniceae</taxon>
        <taxon>Panicinae</taxon>
        <taxon>Panicum</taxon>
        <taxon>Panicum sect. Hiantes</taxon>
    </lineage>
</organism>
<proteinExistence type="predicted"/>
<evidence type="ECO:0000313" key="2">
    <source>
        <dbReference type="EMBL" id="KAG2643297.1"/>
    </source>
</evidence>
<feature type="region of interest" description="Disordered" evidence="1">
    <location>
        <begin position="1"/>
        <end position="63"/>
    </location>
</feature>
<evidence type="ECO:0000256" key="1">
    <source>
        <dbReference type="SAM" id="MobiDB-lite"/>
    </source>
</evidence>
<dbReference type="Proteomes" id="UP000823388">
    <property type="component" value="Chromosome 2K"/>
</dbReference>